<evidence type="ECO:0000256" key="9">
    <source>
        <dbReference type="SAM" id="MobiDB-lite"/>
    </source>
</evidence>
<keyword evidence="2" id="KW-1003">Cell membrane</keyword>
<feature type="transmembrane region" description="Helical" evidence="10">
    <location>
        <begin position="63"/>
        <end position="82"/>
    </location>
</feature>
<dbReference type="SUPFAM" id="SSF54631">
    <property type="entry name" value="CBS-domain pair"/>
    <property type="match status" value="1"/>
</dbReference>
<dbReference type="InterPro" id="IPR046342">
    <property type="entry name" value="CBS_dom_sf"/>
</dbReference>
<dbReference type="RefSeq" id="WP_089788413.1">
    <property type="nucleotide sequence ID" value="NZ_FOKW01000006.1"/>
</dbReference>
<feature type="region of interest" description="Disordered" evidence="9">
    <location>
        <begin position="279"/>
        <end position="303"/>
    </location>
</feature>
<dbReference type="InterPro" id="IPR044751">
    <property type="entry name" value="Ion_transp-like_CBS"/>
</dbReference>
<feature type="domain" description="CBS" evidence="11">
    <location>
        <begin position="305"/>
        <end position="362"/>
    </location>
</feature>
<organism evidence="13 14">
    <name type="scientific">Natronobacterium haloterrestre</name>
    <name type="common">Halobiforma haloterrestris</name>
    <dbReference type="NCBI Taxonomy" id="148448"/>
    <lineage>
        <taxon>Archaea</taxon>
        <taxon>Methanobacteriati</taxon>
        <taxon>Methanobacteriota</taxon>
        <taxon>Stenosarchaea group</taxon>
        <taxon>Halobacteria</taxon>
        <taxon>Halobacteriales</taxon>
        <taxon>Natrialbaceae</taxon>
        <taxon>Natronobacterium</taxon>
    </lineage>
</organism>
<evidence type="ECO:0000256" key="6">
    <source>
        <dbReference type="ARBA" id="ARBA00023122"/>
    </source>
</evidence>
<feature type="transmembrane region" description="Helical" evidence="10">
    <location>
        <begin position="102"/>
        <end position="126"/>
    </location>
</feature>
<dbReference type="InterPro" id="IPR002550">
    <property type="entry name" value="CNNM"/>
</dbReference>
<protein>
    <submittedName>
        <fullName evidence="13">Hemolysin, contains CBS domains</fullName>
    </submittedName>
</protein>
<dbReference type="OrthoDB" id="53218at2157"/>
<dbReference type="PANTHER" id="PTHR43099:SF5">
    <property type="entry name" value="HLYC_CORC FAMILY TRANSPORTER"/>
    <property type="match status" value="1"/>
</dbReference>
<name>A0A1I1HLA5_NATHA</name>
<accession>A0A1I1HLA5</accession>
<dbReference type="Pfam" id="PF03471">
    <property type="entry name" value="CorC_HlyC"/>
    <property type="match status" value="1"/>
</dbReference>
<gene>
    <name evidence="13" type="ORF">SAMN05444422_10659</name>
</gene>
<dbReference type="InterPro" id="IPR005170">
    <property type="entry name" value="Transptr-assoc_dom"/>
</dbReference>
<feature type="region of interest" description="Disordered" evidence="9">
    <location>
        <begin position="451"/>
        <end position="484"/>
    </location>
</feature>
<evidence type="ECO:0000256" key="8">
    <source>
        <dbReference type="PROSITE-ProRule" id="PRU00703"/>
    </source>
</evidence>
<keyword evidence="7 10" id="KW-0472">Membrane</keyword>
<dbReference type="Proteomes" id="UP000199161">
    <property type="component" value="Unassembled WGS sequence"/>
</dbReference>
<dbReference type="InterPro" id="IPR000644">
    <property type="entry name" value="CBS_dom"/>
</dbReference>
<reference evidence="14" key="1">
    <citation type="submission" date="2016-10" db="EMBL/GenBank/DDBJ databases">
        <authorList>
            <person name="Varghese N."/>
            <person name="Submissions S."/>
        </authorList>
    </citation>
    <scope>NUCLEOTIDE SEQUENCE [LARGE SCALE GENOMIC DNA]</scope>
    <source>
        <strain evidence="14">DSM 13078</strain>
    </source>
</reference>
<dbReference type="CDD" id="cd04590">
    <property type="entry name" value="CBS_pair_CorC_HlyC_assoc"/>
    <property type="match status" value="1"/>
</dbReference>
<keyword evidence="14" id="KW-1185">Reference proteome</keyword>
<dbReference type="SMART" id="SM00116">
    <property type="entry name" value="CBS"/>
    <property type="match status" value="2"/>
</dbReference>
<keyword evidence="5 10" id="KW-1133">Transmembrane helix</keyword>
<evidence type="ECO:0000259" key="12">
    <source>
        <dbReference type="PROSITE" id="PS51846"/>
    </source>
</evidence>
<evidence type="ECO:0000256" key="3">
    <source>
        <dbReference type="ARBA" id="ARBA00022692"/>
    </source>
</evidence>
<dbReference type="GO" id="GO:0050660">
    <property type="term" value="F:flavin adenine dinucleotide binding"/>
    <property type="evidence" value="ECO:0007669"/>
    <property type="project" value="InterPro"/>
</dbReference>
<evidence type="ECO:0000256" key="4">
    <source>
        <dbReference type="ARBA" id="ARBA00022737"/>
    </source>
</evidence>
<dbReference type="InterPro" id="IPR016169">
    <property type="entry name" value="FAD-bd_PCMH_sub2"/>
</dbReference>
<sequence length="484" mass="50735">MVDLALSGARVGAALVLVALNGFFVAAEFAFVRVRSTAVESLVADGRTGATLLAEVMDNLDDYLAVTQLGITIASLGLGWIGEPAVAALIEPAVGPFLPEGTVHLVAFAVGFGVITFLHVVFGELAPKTIAIARAERIALLVAAPMKAFYYLFVPGIVVFNGTANAFTRLIGIPPASETDETFTEEELRMALARSGEEGNVAADEVEMIDRVFELDDVTAREVMVPRPDVRSVPADLPLADLRDRIVETGHTRYPVVDAGDPDRVVGLVDAKDVIRAGTLEAEGEVGDGDGDGDGDDRTTTAGDLAHDIPVVPETVAVSDLLSDLQRERAQMAAVIDEWGVLEGIVTVEDVVEVVVGDLHDEFDVPSREPSIDRDASEEGVAVDGGVALSTVNEELGTTFDHDAVETIGGLVLARLGRPPESGDRVSIAGHELTVTAVDGMRASTVVVRPESGTFEGTAESATDGAAGDDTALESERAERSEGS</sequence>
<evidence type="ECO:0000256" key="10">
    <source>
        <dbReference type="SAM" id="Phobius"/>
    </source>
</evidence>
<evidence type="ECO:0000313" key="13">
    <source>
        <dbReference type="EMBL" id="SFC24909.1"/>
    </source>
</evidence>
<feature type="transmembrane region" description="Helical" evidence="10">
    <location>
        <begin position="138"/>
        <end position="160"/>
    </location>
</feature>
<dbReference type="EMBL" id="FOKW01000006">
    <property type="protein sequence ID" value="SFC24909.1"/>
    <property type="molecule type" value="Genomic_DNA"/>
</dbReference>
<dbReference type="InterPro" id="IPR051676">
    <property type="entry name" value="UPF0053_domain"/>
</dbReference>
<proteinExistence type="predicted"/>
<feature type="compositionally biased region" description="Low complexity" evidence="9">
    <location>
        <begin position="456"/>
        <end position="470"/>
    </location>
</feature>
<evidence type="ECO:0000256" key="5">
    <source>
        <dbReference type="ARBA" id="ARBA00022989"/>
    </source>
</evidence>
<dbReference type="AlphaFoldDB" id="A0A1I1HLA5"/>
<evidence type="ECO:0000313" key="14">
    <source>
        <dbReference type="Proteomes" id="UP000199161"/>
    </source>
</evidence>
<dbReference type="Gene3D" id="3.10.580.10">
    <property type="entry name" value="CBS-domain"/>
    <property type="match status" value="1"/>
</dbReference>
<feature type="compositionally biased region" description="Basic and acidic residues" evidence="9">
    <location>
        <begin position="474"/>
        <end position="484"/>
    </location>
</feature>
<comment type="subcellular location">
    <subcellularLocation>
        <location evidence="1">Cell membrane</location>
        <topology evidence="1">Multi-pass membrane protein</topology>
    </subcellularLocation>
</comment>
<feature type="domain" description="CBS" evidence="11">
    <location>
        <begin position="224"/>
        <end position="286"/>
    </location>
</feature>
<evidence type="ECO:0000256" key="1">
    <source>
        <dbReference type="ARBA" id="ARBA00004651"/>
    </source>
</evidence>
<keyword evidence="6 8" id="KW-0129">CBS domain</keyword>
<dbReference type="PROSITE" id="PS51846">
    <property type="entry name" value="CNNM"/>
    <property type="match status" value="1"/>
</dbReference>
<dbReference type="Gene3D" id="3.30.465.10">
    <property type="match status" value="1"/>
</dbReference>
<dbReference type="SMART" id="SM01091">
    <property type="entry name" value="CorC_HlyC"/>
    <property type="match status" value="1"/>
</dbReference>
<dbReference type="Pfam" id="PF00571">
    <property type="entry name" value="CBS"/>
    <property type="match status" value="1"/>
</dbReference>
<dbReference type="GO" id="GO:0005886">
    <property type="term" value="C:plasma membrane"/>
    <property type="evidence" value="ECO:0007669"/>
    <property type="project" value="UniProtKB-SubCell"/>
</dbReference>
<feature type="transmembrane region" description="Helical" evidence="10">
    <location>
        <begin position="12"/>
        <end position="32"/>
    </location>
</feature>
<keyword evidence="3 10" id="KW-0812">Transmembrane</keyword>
<dbReference type="Pfam" id="PF01595">
    <property type="entry name" value="CNNM"/>
    <property type="match status" value="1"/>
</dbReference>
<dbReference type="PANTHER" id="PTHR43099">
    <property type="entry name" value="UPF0053 PROTEIN YRKA"/>
    <property type="match status" value="1"/>
</dbReference>
<feature type="compositionally biased region" description="Acidic residues" evidence="9">
    <location>
        <begin position="282"/>
        <end position="295"/>
    </location>
</feature>
<keyword evidence="4" id="KW-0677">Repeat</keyword>
<feature type="domain" description="CNNM transmembrane" evidence="12">
    <location>
        <begin position="3"/>
        <end position="205"/>
    </location>
</feature>
<evidence type="ECO:0000256" key="2">
    <source>
        <dbReference type="ARBA" id="ARBA00022475"/>
    </source>
</evidence>
<dbReference type="SUPFAM" id="SSF56176">
    <property type="entry name" value="FAD-binding/transporter-associated domain-like"/>
    <property type="match status" value="1"/>
</dbReference>
<dbReference type="PROSITE" id="PS51371">
    <property type="entry name" value="CBS"/>
    <property type="match status" value="2"/>
</dbReference>
<evidence type="ECO:0000259" key="11">
    <source>
        <dbReference type="PROSITE" id="PS51371"/>
    </source>
</evidence>
<evidence type="ECO:0000256" key="7">
    <source>
        <dbReference type="ARBA" id="ARBA00023136"/>
    </source>
</evidence>
<dbReference type="InterPro" id="IPR036318">
    <property type="entry name" value="FAD-bd_PCMH-like_sf"/>
</dbReference>